<dbReference type="InterPro" id="IPR002110">
    <property type="entry name" value="Ankyrin_rpt"/>
</dbReference>
<dbReference type="Pfam" id="PF12796">
    <property type="entry name" value="Ank_2"/>
    <property type="match status" value="5"/>
</dbReference>
<feature type="repeat" description="ANK" evidence="3">
    <location>
        <begin position="513"/>
        <end position="545"/>
    </location>
</feature>
<feature type="repeat" description="ANK" evidence="3">
    <location>
        <begin position="843"/>
        <end position="875"/>
    </location>
</feature>
<feature type="repeat" description="ANK" evidence="3">
    <location>
        <begin position="723"/>
        <end position="755"/>
    </location>
</feature>
<dbReference type="Pfam" id="PF13637">
    <property type="entry name" value="Ank_4"/>
    <property type="match status" value="1"/>
</dbReference>
<evidence type="ECO:0000256" key="3">
    <source>
        <dbReference type="PROSITE-ProRule" id="PRU00023"/>
    </source>
</evidence>
<keyword evidence="1" id="KW-0677">Repeat</keyword>
<dbReference type="PROSITE" id="PS50297">
    <property type="entry name" value="ANK_REP_REGION"/>
    <property type="match status" value="12"/>
</dbReference>
<organism evidence="4 5">
    <name type="scientific">Smittium angustum</name>
    <dbReference type="NCBI Taxonomy" id="133377"/>
    <lineage>
        <taxon>Eukaryota</taxon>
        <taxon>Fungi</taxon>
        <taxon>Fungi incertae sedis</taxon>
        <taxon>Zoopagomycota</taxon>
        <taxon>Kickxellomycotina</taxon>
        <taxon>Harpellomycetes</taxon>
        <taxon>Harpellales</taxon>
        <taxon>Legeriomycetaceae</taxon>
        <taxon>Smittium</taxon>
    </lineage>
</organism>
<feature type="repeat" description="ANK" evidence="3">
    <location>
        <begin position="663"/>
        <end position="695"/>
    </location>
</feature>
<feature type="repeat" description="ANK" evidence="3">
    <location>
        <begin position="753"/>
        <end position="785"/>
    </location>
</feature>
<feature type="repeat" description="ANK" evidence="3">
    <location>
        <begin position="603"/>
        <end position="635"/>
    </location>
</feature>
<feature type="repeat" description="ANK" evidence="3">
    <location>
        <begin position="423"/>
        <end position="455"/>
    </location>
</feature>
<dbReference type="InterPro" id="IPR051165">
    <property type="entry name" value="Multifunctional_ANK_Repeat"/>
</dbReference>
<feature type="repeat" description="ANK" evidence="3">
    <location>
        <begin position="633"/>
        <end position="665"/>
    </location>
</feature>
<comment type="caution">
    <text evidence="4">The sequence shown here is derived from an EMBL/GenBank/DDBJ whole genome shotgun (WGS) entry which is preliminary data.</text>
</comment>
<keyword evidence="5" id="KW-1185">Reference proteome</keyword>
<dbReference type="PROSITE" id="PS50088">
    <property type="entry name" value="ANK_REPEAT"/>
    <property type="match status" value="14"/>
</dbReference>
<evidence type="ECO:0000256" key="1">
    <source>
        <dbReference type="ARBA" id="ARBA00022737"/>
    </source>
</evidence>
<name>A0A2U1J8V0_SMIAN</name>
<sequence length="1077" mass="122566">MNKISSYEILTKIFIYSQNPEARFLSHHFLEISILNSVRADFLIYKFGKENAFNIQKNKFFQYPKLFQNQELILRLFEKGANPDSKTRQNLFIKSIKNDWDMVVEYFLNLFEQTTERKFNQLVRRRGEITGIKNESASKKETIYLRKFNQLVRRRGEITGIKNESASKKETIYLVPTIDINLRKGKPFNIAFYNKNIKIIKQLLNAHKIIPKIKYDEYNVEILNHPKVFMEQLDSSYLCDILEMEGFELLKSFFINGLNNYSIATIIFAPYIKSRNLFSEFCKRGNLKFVKLFVENGADMEIHDGISLKLAIKYKHLDVVKYLVERGAKTKHCEDLEPFLSTQNIDSEIANFPAKKRLRTSVEDEHNLQEASANGCFDIVKILVENGAGIHENNETALKEASENGHLDIVEYLVENGSDIHVDQDWALGMASKSGHLNVVKYLVEKGANVQAREDFALGIACRNGHLDIVKYLVENGADIKGENHWRQILENKNLHLDVLNYLVERGLDFIERKTFILSVASKEGNFEFVKYLVKNGADIHANDDEALRWASLSGYLDVVKYLLENGADIHGYCDNSLSRASEKGHFEVVKYLVEKGAFIYASSDEALRRACENCHYDIAKYLVQNGADIHVFGNEIVKNTSGKGHFEIVKYLVEIGANIHAVDDYALTWASYNGHLEVVKYLIENGANIHAQNEQALRYVSGKGHLEIAKCLIENGADIHVNNDDSLIRASEKGHLEIVKYLVQRGAEIHVNNDIALIKASQNGHLRVVKYLVENGADIHANDDDALEWASLNGHLEVVKYLIENGADIHSNNDGALGCASEKGHLEIVEYLVENGANVNADQDWALGVASERGHLEVVKHLVDKGADIHARNDYALRSALKKKKMDGTEKNNEYCLTDSTDKVVGYIEEVDVSKDIKQTRNVVLKDLNHNQILFFKIIYQTISKKVEVYSSTGKLIGYSKGVLSQSDLIYSLYNEDGKEFAIAKRGSFSNSPNLSYVISFNDSRKSISKIDTMFNDYTIFFHSFKGHSITFETYLKNNSNIQDKIVYQSENEQTNFAERAVLLACLVSINFEVFH</sequence>
<gene>
    <name evidence="4" type="ORF">BB558_002519</name>
</gene>
<feature type="repeat" description="ANK" evidence="3">
    <location>
        <begin position="393"/>
        <end position="425"/>
    </location>
</feature>
<feature type="repeat" description="ANK" evidence="3">
    <location>
        <begin position="813"/>
        <end position="845"/>
    </location>
</feature>
<feature type="repeat" description="ANK" evidence="3">
    <location>
        <begin position="543"/>
        <end position="575"/>
    </location>
</feature>
<accession>A0A2U1J8V0</accession>
<dbReference type="EMBL" id="MBFU01000178">
    <property type="protein sequence ID" value="PWA01393.1"/>
    <property type="molecule type" value="Genomic_DNA"/>
</dbReference>
<feature type="repeat" description="ANK" evidence="3">
    <location>
        <begin position="453"/>
        <end position="485"/>
    </location>
</feature>
<feature type="repeat" description="ANK" evidence="3">
    <location>
        <begin position="693"/>
        <end position="725"/>
    </location>
</feature>
<keyword evidence="2 3" id="KW-0040">ANK repeat</keyword>
<dbReference type="PANTHER" id="PTHR24123:SF141">
    <property type="entry name" value="ANKYRIN 2, ISOFORM U"/>
    <property type="match status" value="1"/>
</dbReference>
<dbReference type="Proteomes" id="UP000245591">
    <property type="component" value="Unassembled WGS sequence"/>
</dbReference>
<feature type="repeat" description="ANK" evidence="3">
    <location>
        <begin position="783"/>
        <end position="815"/>
    </location>
</feature>
<protein>
    <submittedName>
        <fullName evidence="4">Uncharacterized protein</fullName>
    </submittedName>
</protein>
<dbReference type="SMART" id="SM00248">
    <property type="entry name" value="ANK"/>
    <property type="match status" value="19"/>
</dbReference>
<dbReference type="PANTHER" id="PTHR24123">
    <property type="entry name" value="ANKYRIN REPEAT-CONTAINING"/>
    <property type="match status" value="1"/>
</dbReference>
<proteinExistence type="predicted"/>
<dbReference type="Gene3D" id="1.25.40.20">
    <property type="entry name" value="Ankyrin repeat-containing domain"/>
    <property type="match status" value="6"/>
</dbReference>
<dbReference type="SUPFAM" id="SSF48403">
    <property type="entry name" value="Ankyrin repeat"/>
    <property type="match status" value="3"/>
</dbReference>
<evidence type="ECO:0000313" key="4">
    <source>
        <dbReference type="EMBL" id="PWA01393.1"/>
    </source>
</evidence>
<evidence type="ECO:0000313" key="5">
    <source>
        <dbReference type="Proteomes" id="UP000245591"/>
    </source>
</evidence>
<dbReference type="InterPro" id="IPR036770">
    <property type="entry name" value="Ankyrin_rpt-contain_sf"/>
</dbReference>
<dbReference type="AlphaFoldDB" id="A0A2U1J8V0"/>
<evidence type="ECO:0000256" key="2">
    <source>
        <dbReference type="ARBA" id="ARBA00023043"/>
    </source>
</evidence>
<reference evidence="4 5" key="1">
    <citation type="journal article" date="2018" name="MBio">
        <title>Comparative Genomics Reveals the Core Gene Toolbox for the Fungus-Insect Symbiosis.</title>
        <authorList>
            <person name="Wang Y."/>
            <person name="Stata M."/>
            <person name="Wang W."/>
            <person name="Stajich J.E."/>
            <person name="White M.M."/>
            <person name="Moncalvo J.M."/>
        </authorList>
    </citation>
    <scope>NUCLEOTIDE SEQUENCE [LARGE SCALE GENOMIC DNA]</scope>
    <source>
        <strain evidence="4 5">AUS-126-30</strain>
    </source>
</reference>
<dbReference type="Pfam" id="PF00023">
    <property type="entry name" value="Ank"/>
    <property type="match status" value="2"/>
</dbReference>